<proteinExistence type="predicted"/>
<dbReference type="InterPro" id="IPR006680">
    <property type="entry name" value="Amidohydro-rel"/>
</dbReference>
<evidence type="ECO:0000313" key="3">
    <source>
        <dbReference type="EMBL" id="GAG78641.1"/>
    </source>
</evidence>
<evidence type="ECO:0000256" key="1">
    <source>
        <dbReference type="ARBA" id="ARBA00022801"/>
    </source>
</evidence>
<feature type="non-terminal residue" evidence="3">
    <location>
        <position position="1"/>
    </location>
</feature>
<dbReference type="PANTHER" id="PTHR11113">
    <property type="entry name" value="N-ACETYLGLUCOSAMINE-6-PHOSPHATE DEACETYLASE"/>
    <property type="match status" value="1"/>
</dbReference>
<dbReference type="PANTHER" id="PTHR11113:SF14">
    <property type="entry name" value="N-ACETYLGLUCOSAMINE-6-PHOSPHATE DEACETYLASE"/>
    <property type="match status" value="1"/>
</dbReference>
<dbReference type="Gene3D" id="3.20.20.140">
    <property type="entry name" value="Metal-dependent hydrolases"/>
    <property type="match status" value="1"/>
</dbReference>
<organism evidence="3">
    <name type="scientific">marine sediment metagenome</name>
    <dbReference type="NCBI Taxonomy" id="412755"/>
    <lineage>
        <taxon>unclassified sequences</taxon>
        <taxon>metagenomes</taxon>
        <taxon>ecological metagenomes</taxon>
    </lineage>
</organism>
<dbReference type="Gene3D" id="2.30.40.10">
    <property type="entry name" value="Urease, subunit C, domain 1"/>
    <property type="match status" value="1"/>
</dbReference>
<name>X1C2M7_9ZZZZ</name>
<evidence type="ECO:0000259" key="2">
    <source>
        <dbReference type="Pfam" id="PF01979"/>
    </source>
</evidence>
<feature type="domain" description="Amidohydrolase-related" evidence="2">
    <location>
        <begin position="25"/>
        <end position="85"/>
    </location>
</feature>
<dbReference type="AlphaFoldDB" id="X1C2M7"/>
<gene>
    <name evidence="3" type="ORF">S01H4_27666</name>
</gene>
<dbReference type="Pfam" id="PF01979">
    <property type="entry name" value="Amidohydro_1"/>
    <property type="match status" value="1"/>
</dbReference>
<keyword evidence="1" id="KW-0378">Hydrolase</keyword>
<comment type="caution">
    <text evidence="3">The sequence shown here is derived from an EMBL/GenBank/DDBJ whole genome shotgun (WGS) entry which is preliminary data.</text>
</comment>
<dbReference type="GO" id="GO:0006046">
    <property type="term" value="P:N-acetylglucosamine catabolic process"/>
    <property type="evidence" value="ECO:0007669"/>
    <property type="project" value="TreeGrafter"/>
</dbReference>
<dbReference type="GO" id="GO:0008448">
    <property type="term" value="F:N-acetylglucosamine-6-phosphate deacetylase activity"/>
    <property type="evidence" value="ECO:0007669"/>
    <property type="project" value="TreeGrafter"/>
</dbReference>
<accession>X1C2M7</accession>
<sequence length="104" mass="11631">GSNGSMPVFDKKGNLIGLTIATEKSLLENLRFLVRQKILSLQDALKLFSTNPATFYKLNQKGEIKVGRDADIILFDKDFNLTDSFARGRMMISNRKLTAKGTFS</sequence>
<dbReference type="InterPro" id="IPR011059">
    <property type="entry name" value="Metal-dep_hydrolase_composite"/>
</dbReference>
<dbReference type="EMBL" id="BART01013575">
    <property type="protein sequence ID" value="GAG78641.1"/>
    <property type="molecule type" value="Genomic_DNA"/>
</dbReference>
<protein>
    <recommendedName>
        <fullName evidence="2">Amidohydrolase-related domain-containing protein</fullName>
    </recommendedName>
</protein>
<reference evidence="3" key="1">
    <citation type="journal article" date="2014" name="Front. Microbiol.">
        <title>High frequency of phylogenetically diverse reductive dehalogenase-homologous genes in deep subseafloor sedimentary metagenomes.</title>
        <authorList>
            <person name="Kawai M."/>
            <person name="Futagami T."/>
            <person name="Toyoda A."/>
            <person name="Takaki Y."/>
            <person name="Nishi S."/>
            <person name="Hori S."/>
            <person name="Arai W."/>
            <person name="Tsubouchi T."/>
            <person name="Morono Y."/>
            <person name="Uchiyama I."/>
            <person name="Ito T."/>
            <person name="Fujiyama A."/>
            <person name="Inagaki F."/>
            <person name="Takami H."/>
        </authorList>
    </citation>
    <scope>NUCLEOTIDE SEQUENCE</scope>
    <source>
        <strain evidence="3">Expedition CK06-06</strain>
    </source>
</reference>
<dbReference type="SUPFAM" id="SSF51338">
    <property type="entry name" value="Composite domain of metallo-dependent hydrolases"/>
    <property type="match status" value="1"/>
</dbReference>